<dbReference type="Proteomes" id="UP001148629">
    <property type="component" value="Unassembled WGS sequence"/>
</dbReference>
<organism evidence="1 2">
    <name type="scientific">Fusarium decemcellulare</name>
    <dbReference type="NCBI Taxonomy" id="57161"/>
    <lineage>
        <taxon>Eukaryota</taxon>
        <taxon>Fungi</taxon>
        <taxon>Dikarya</taxon>
        <taxon>Ascomycota</taxon>
        <taxon>Pezizomycotina</taxon>
        <taxon>Sordariomycetes</taxon>
        <taxon>Hypocreomycetidae</taxon>
        <taxon>Hypocreales</taxon>
        <taxon>Nectriaceae</taxon>
        <taxon>Fusarium</taxon>
        <taxon>Fusarium decemcellulare species complex</taxon>
    </lineage>
</organism>
<keyword evidence="2" id="KW-1185">Reference proteome</keyword>
<protein>
    <submittedName>
        <fullName evidence="1">Uncharacterized protein</fullName>
    </submittedName>
</protein>
<dbReference type="EMBL" id="JANRMS010001903">
    <property type="protein sequence ID" value="KAJ3525476.1"/>
    <property type="molecule type" value="Genomic_DNA"/>
</dbReference>
<sequence>MRLRLEWLFFYPSHQARLPRLVAHTLYPHNYHIIPLKWNSTEEKSEKTMTFRTLVDAYFGPHDDTKTQEELLQIHAGHETSGLAISRDNVARIPVAITSWTATLTTLDLSVTLLNTGRDSLVIALAQRGAAWAGKSLPY</sequence>
<reference evidence="1" key="1">
    <citation type="submission" date="2022-08" db="EMBL/GenBank/DDBJ databases">
        <title>Genome Sequence of Fusarium decemcellulare.</title>
        <authorList>
            <person name="Buettner E."/>
        </authorList>
    </citation>
    <scope>NUCLEOTIDE SEQUENCE</scope>
    <source>
        <strain evidence="1">Babe19</strain>
    </source>
</reference>
<gene>
    <name evidence="1" type="ORF">NM208_g11623</name>
</gene>
<name>A0ACC1RT78_9HYPO</name>
<evidence type="ECO:0000313" key="2">
    <source>
        <dbReference type="Proteomes" id="UP001148629"/>
    </source>
</evidence>
<accession>A0ACC1RT78</accession>
<proteinExistence type="predicted"/>
<comment type="caution">
    <text evidence="1">The sequence shown here is derived from an EMBL/GenBank/DDBJ whole genome shotgun (WGS) entry which is preliminary data.</text>
</comment>
<evidence type="ECO:0000313" key="1">
    <source>
        <dbReference type="EMBL" id="KAJ3525476.1"/>
    </source>
</evidence>